<accession>A0AAD7DL21</accession>
<evidence type="ECO:0000313" key="3">
    <source>
        <dbReference type="EMBL" id="KAJ7694214.1"/>
    </source>
</evidence>
<dbReference type="Gene3D" id="3.60.21.70">
    <property type="entry name" value="PhoD-like phosphatase"/>
    <property type="match status" value="1"/>
</dbReference>
<reference evidence="3" key="1">
    <citation type="submission" date="2023-03" db="EMBL/GenBank/DDBJ databases">
        <title>Massive genome expansion in bonnet fungi (Mycena s.s.) driven by repeated elements and novel gene families across ecological guilds.</title>
        <authorList>
            <consortium name="Lawrence Berkeley National Laboratory"/>
            <person name="Harder C.B."/>
            <person name="Miyauchi S."/>
            <person name="Viragh M."/>
            <person name="Kuo A."/>
            <person name="Thoen E."/>
            <person name="Andreopoulos B."/>
            <person name="Lu D."/>
            <person name="Skrede I."/>
            <person name="Drula E."/>
            <person name="Henrissat B."/>
            <person name="Morin E."/>
            <person name="Kohler A."/>
            <person name="Barry K."/>
            <person name="LaButti K."/>
            <person name="Morin E."/>
            <person name="Salamov A."/>
            <person name="Lipzen A."/>
            <person name="Mereny Z."/>
            <person name="Hegedus B."/>
            <person name="Baldrian P."/>
            <person name="Stursova M."/>
            <person name="Weitz H."/>
            <person name="Taylor A."/>
            <person name="Grigoriev I.V."/>
            <person name="Nagy L.G."/>
            <person name="Martin F."/>
            <person name="Kauserud H."/>
        </authorList>
    </citation>
    <scope>NUCLEOTIDE SEQUENCE</scope>
    <source>
        <strain evidence="3">CBHHK067</strain>
    </source>
</reference>
<evidence type="ECO:0000256" key="1">
    <source>
        <dbReference type="SAM" id="MobiDB-lite"/>
    </source>
</evidence>
<feature type="domain" description="PhoD-like phosphatase" evidence="2">
    <location>
        <begin position="522"/>
        <end position="720"/>
    </location>
</feature>
<dbReference type="InterPro" id="IPR038607">
    <property type="entry name" value="PhoD-like_sf"/>
</dbReference>
<dbReference type="CDD" id="cd07389">
    <property type="entry name" value="MPP_PhoD"/>
    <property type="match status" value="1"/>
</dbReference>
<gene>
    <name evidence="3" type="ORF">B0H17DRAFT_1159255</name>
</gene>
<dbReference type="GO" id="GO:0016020">
    <property type="term" value="C:membrane"/>
    <property type="evidence" value="ECO:0007669"/>
    <property type="project" value="TreeGrafter"/>
</dbReference>
<keyword evidence="4" id="KW-1185">Reference proteome</keyword>
<evidence type="ECO:0000259" key="2">
    <source>
        <dbReference type="Pfam" id="PF19050"/>
    </source>
</evidence>
<feature type="region of interest" description="Disordered" evidence="1">
    <location>
        <begin position="168"/>
        <end position="206"/>
    </location>
</feature>
<protein>
    <recommendedName>
        <fullName evidence="2">PhoD-like phosphatase domain-containing protein</fullName>
    </recommendedName>
</protein>
<dbReference type="Proteomes" id="UP001221757">
    <property type="component" value="Unassembled WGS sequence"/>
</dbReference>
<feature type="region of interest" description="Disordered" evidence="1">
    <location>
        <begin position="44"/>
        <end position="64"/>
    </location>
</feature>
<dbReference type="InterPro" id="IPR043904">
    <property type="entry name" value="PhoD_2-like"/>
</dbReference>
<dbReference type="AlphaFoldDB" id="A0AAD7DL21"/>
<proteinExistence type="predicted"/>
<feature type="compositionally biased region" description="Pro residues" evidence="1">
    <location>
        <begin position="54"/>
        <end position="63"/>
    </location>
</feature>
<dbReference type="Pfam" id="PF19050">
    <property type="entry name" value="PhoD_2"/>
    <property type="match status" value="2"/>
</dbReference>
<dbReference type="PANTHER" id="PTHR46689:SF1">
    <property type="entry name" value="PHOD-LIKE PHOSPHATASE DOMAIN-CONTAINING PROTEIN"/>
    <property type="match status" value="1"/>
</dbReference>
<comment type="caution">
    <text evidence="3">The sequence shown here is derived from an EMBL/GenBank/DDBJ whole genome shotgun (WGS) entry which is preliminary data.</text>
</comment>
<feature type="region of interest" description="Disordered" evidence="1">
    <location>
        <begin position="1"/>
        <end position="26"/>
    </location>
</feature>
<organism evidence="3 4">
    <name type="scientific">Mycena rosella</name>
    <name type="common">Pink bonnet</name>
    <name type="synonym">Agaricus rosellus</name>
    <dbReference type="NCBI Taxonomy" id="1033263"/>
    <lineage>
        <taxon>Eukaryota</taxon>
        <taxon>Fungi</taxon>
        <taxon>Dikarya</taxon>
        <taxon>Basidiomycota</taxon>
        <taxon>Agaricomycotina</taxon>
        <taxon>Agaricomycetes</taxon>
        <taxon>Agaricomycetidae</taxon>
        <taxon>Agaricales</taxon>
        <taxon>Marasmiineae</taxon>
        <taxon>Mycenaceae</taxon>
        <taxon>Mycena</taxon>
    </lineage>
</organism>
<name>A0AAD7DL21_MYCRO</name>
<dbReference type="InterPro" id="IPR018946">
    <property type="entry name" value="PhoD-like_MPP"/>
</dbReference>
<feature type="domain" description="PhoD-like phosphatase" evidence="2">
    <location>
        <begin position="259"/>
        <end position="511"/>
    </location>
</feature>
<sequence length="751" mass="84279">MDNPGWHASRRAQRESEYVPHRGADGNYLPVEGLAPMDENFIGGFHPNLRPSTPSTPGPPLPPKDAVYTQPGYHFGQTTKSSITSSHLTTMSAVERSEALRIPRMNPHLQFMVGPLLRYDTVENGVWHGAVMIVTADSGSIYEPHPMLSFEWDADKSEIMKRAHKQNGASFDLGPHPADSHSTNTLNGLPTNGNGKATRGPNARSEQVPGHEIWVYASNSGTSTFWRFAIEIPLGPTEMAISYTINNGQPIVFYVPGLNQNMRWATYSCNGFSAGVNPDDFRGPGFNTGYDPVWMDLLAKHAEEPFHALVGGGDQIYCDGLTREPELQDWIQSKPDDRKRYPLTDEITSAIDRFYFNHYCSQWRSGAFARANSSIPMMNMADPEDLQMAPIFRAIGSRGYFFFLLFQCFINDDIDGVDDRPGKHSNRSAIIGVGDGPYIPFPSHSFLGYMGPQTYILMLDCRAERKKEQVCSQTEYQKVFERLSQLPSSVEHLCVQIGIPIAYPRLVFLETALESKFNPFVALGKAGSFGLSGFVNKFNAEAELLDDLNDHWTSRSHKKERNWFIEQLQKFAKIHRIRITFLSGDVHCAAVGVFKTLKVGKVEIPPADDHRYMINVVTSQCFTGHCTKLYSSRIGAIVNTPPYVSSSSLLHMFIDRRPNAVISMVSSLAGNKHRTIHHINTDETMIPVFTTETNGKPRKQKFIMGRRNWCQVDWKDGEWVFEIRVEKEKGVGQTVGYTVRTPPPKWTASPS</sequence>
<evidence type="ECO:0000313" key="4">
    <source>
        <dbReference type="Proteomes" id="UP001221757"/>
    </source>
</evidence>
<dbReference type="EMBL" id="JARKIE010000043">
    <property type="protein sequence ID" value="KAJ7694214.1"/>
    <property type="molecule type" value="Genomic_DNA"/>
</dbReference>
<dbReference type="PANTHER" id="PTHR46689">
    <property type="entry name" value="MEMBRANE PROTEIN, PUTATIVE-RELATED"/>
    <property type="match status" value="1"/>
</dbReference>
<feature type="compositionally biased region" description="Low complexity" evidence="1">
    <location>
        <begin position="183"/>
        <end position="195"/>
    </location>
</feature>
<feature type="compositionally biased region" description="Basic and acidic residues" evidence="1">
    <location>
        <begin position="12"/>
        <end position="24"/>
    </location>
</feature>